<evidence type="ECO:0000313" key="4">
    <source>
        <dbReference type="EMBL" id="OUS43174.1"/>
    </source>
</evidence>
<evidence type="ECO:0000259" key="2">
    <source>
        <dbReference type="Pfam" id="PF01323"/>
    </source>
</evidence>
<accession>A0A1Y5I834</accession>
<gene>
    <name evidence="5" type="ORF">BE221DRAFT_175850</name>
    <name evidence="3" type="ORF">BE221DRAFT_81598</name>
    <name evidence="4" type="ORF">BE221DRAFT_83496</name>
</gene>
<dbReference type="Proteomes" id="UP000195557">
    <property type="component" value="Unassembled WGS sequence"/>
</dbReference>
<dbReference type="PANTHER" id="PTHR13887">
    <property type="entry name" value="GLUTATHIONE S-TRANSFERASE KAPPA"/>
    <property type="match status" value="1"/>
</dbReference>
<evidence type="ECO:0000313" key="5">
    <source>
        <dbReference type="EMBL" id="OUS43185.1"/>
    </source>
</evidence>
<feature type="compositionally biased region" description="Basic and acidic residues" evidence="1">
    <location>
        <begin position="86"/>
        <end position="96"/>
    </location>
</feature>
<dbReference type="GO" id="GO:0016491">
    <property type="term" value="F:oxidoreductase activity"/>
    <property type="evidence" value="ECO:0007669"/>
    <property type="project" value="InterPro"/>
</dbReference>
<proteinExistence type="predicted"/>
<dbReference type="KEGG" id="ota:OT_ostta12g02020"/>
<dbReference type="AlphaFoldDB" id="A0A1Y5I834"/>
<feature type="domain" description="DSBA-like thioredoxin" evidence="2">
    <location>
        <begin position="156"/>
        <end position="279"/>
    </location>
</feature>
<reference evidence="5" key="1">
    <citation type="submission" date="2017-04" db="EMBL/GenBank/DDBJ databases">
        <title>Population genomics of picophytoplankton unveils novel chromosome hypervariability.</title>
        <authorList>
            <consortium name="DOE Joint Genome Institute"/>
            <person name="Blanc-Mathieu R."/>
            <person name="Krasovec M."/>
            <person name="Hebrard M."/>
            <person name="Yau S."/>
            <person name="Desgranges E."/>
            <person name="Martin J."/>
            <person name="Schackwitz W."/>
            <person name="Kuo A."/>
            <person name="Salin G."/>
            <person name="Donnadieu C."/>
            <person name="Desdevises Y."/>
            <person name="Sanchez-Ferandin S."/>
            <person name="Moreau H."/>
            <person name="Rivals E."/>
            <person name="Grigoriev I.V."/>
            <person name="Grimsley N."/>
            <person name="Eyre-Walker A."/>
            <person name="Piganeau G."/>
        </authorList>
    </citation>
    <scope>NUCLEOTIDE SEQUENCE [LARGE SCALE GENOMIC DNA]</scope>
    <source>
        <strain evidence="5">RCC 1115</strain>
    </source>
</reference>
<organism evidence="5">
    <name type="scientific">Ostreococcus tauri</name>
    <name type="common">Marine green alga</name>
    <dbReference type="NCBI Taxonomy" id="70448"/>
    <lineage>
        <taxon>Eukaryota</taxon>
        <taxon>Viridiplantae</taxon>
        <taxon>Chlorophyta</taxon>
        <taxon>Mamiellophyceae</taxon>
        <taxon>Mamiellales</taxon>
        <taxon>Bathycoccaceae</taxon>
        <taxon>Ostreococcus</taxon>
    </lineage>
</organism>
<name>A0A1Y5I834_OSTTA</name>
<dbReference type="OMA" id="FLEPHYD"/>
<dbReference type="OrthoDB" id="35315at2759"/>
<dbReference type="SUPFAM" id="SSF52833">
    <property type="entry name" value="Thioredoxin-like"/>
    <property type="match status" value="1"/>
</dbReference>
<dbReference type="EMBL" id="KZ155834">
    <property type="protein sequence ID" value="OUS43174.1"/>
    <property type="molecule type" value="Genomic_DNA"/>
</dbReference>
<dbReference type="Gene3D" id="3.40.30.10">
    <property type="entry name" value="Glutaredoxin"/>
    <property type="match status" value="1"/>
</dbReference>
<dbReference type="Pfam" id="PF01323">
    <property type="entry name" value="DSBA"/>
    <property type="match status" value="1"/>
</dbReference>
<dbReference type="RefSeq" id="XP_003082347.2">
    <property type="nucleotide sequence ID" value="XM_003082299.2"/>
</dbReference>
<dbReference type="EMBL" id="KZ155833">
    <property type="protein sequence ID" value="OUS43185.1"/>
    <property type="molecule type" value="Genomic_DNA"/>
</dbReference>
<dbReference type="PANTHER" id="PTHR13887:SF41">
    <property type="entry name" value="THIOREDOXIN SUPERFAMILY PROTEIN"/>
    <property type="match status" value="1"/>
</dbReference>
<dbReference type="InterPro" id="IPR001853">
    <property type="entry name" value="DSBA-like_thioredoxin_dom"/>
</dbReference>
<evidence type="ECO:0000313" key="3">
    <source>
        <dbReference type="EMBL" id="OUS42974.1"/>
    </source>
</evidence>
<feature type="region of interest" description="Disordered" evidence="1">
    <location>
        <begin position="58"/>
        <end position="117"/>
    </location>
</feature>
<sequence>MPFVHIAWLPKTARNAEVRKEVAKAVINALVNVKSAEISPDKVVVRFSEAVDGFALPAGHTHESGSGGGDAWGETRSRATPARVRRVGERHHVTERIHRKAASGASDASGDGETAGLPFFLEPEYPRNESWSETNRTRLERKWGGKAQFEAQKRRHRLKERGREVGIDSFNLDRLASSTMQSHRLVQWVTKHHGCAVSEKLYNELNRRHFVEGQKLNDREMLCDAAAAAGLDRAKAEEFLASGEGEAEIEGALHVLRRMGIHSIPNFIIGAKHVLSGAVHSSELINVFRDIERTGKGAPESAFSAILGIPDEVVEKPLDKSYFAEASA</sequence>
<evidence type="ECO:0000256" key="1">
    <source>
        <dbReference type="SAM" id="MobiDB-lite"/>
    </source>
</evidence>
<dbReference type="EMBL" id="KZ155835">
    <property type="protein sequence ID" value="OUS42974.1"/>
    <property type="molecule type" value="Genomic_DNA"/>
</dbReference>
<feature type="compositionally biased region" description="Low complexity" evidence="1">
    <location>
        <begin position="102"/>
        <end position="112"/>
    </location>
</feature>
<protein>
    <submittedName>
        <fullName evidence="5">Thioredoxin-like protein</fullName>
    </submittedName>
</protein>
<dbReference type="InterPro" id="IPR036249">
    <property type="entry name" value="Thioredoxin-like_sf"/>
</dbReference>